<evidence type="ECO:0000313" key="1">
    <source>
        <dbReference type="EMBL" id="BDI30196.1"/>
    </source>
</evidence>
<dbReference type="KEGG" id="ccot:CCAX7_22470"/>
<organism evidence="1 2">
    <name type="scientific">Capsulimonas corticalis</name>
    <dbReference type="NCBI Taxonomy" id="2219043"/>
    <lineage>
        <taxon>Bacteria</taxon>
        <taxon>Bacillati</taxon>
        <taxon>Armatimonadota</taxon>
        <taxon>Armatimonadia</taxon>
        <taxon>Capsulimonadales</taxon>
        <taxon>Capsulimonadaceae</taxon>
        <taxon>Capsulimonas</taxon>
    </lineage>
</organism>
<reference evidence="1 2" key="1">
    <citation type="journal article" date="2019" name="Int. J. Syst. Evol. Microbiol.">
        <title>Capsulimonas corticalis gen. nov., sp. nov., an aerobic capsulated bacterium, of a novel bacterial order, Capsulimonadales ord. nov., of the class Armatimonadia of the phylum Armatimonadetes.</title>
        <authorList>
            <person name="Li J."/>
            <person name="Kudo C."/>
            <person name="Tonouchi A."/>
        </authorList>
    </citation>
    <scope>NUCLEOTIDE SEQUENCE [LARGE SCALE GENOMIC DNA]</scope>
    <source>
        <strain evidence="1 2">AX-7</strain>
    </source>
</reference>
<sequence length="77" mass="8588">MKNTCPECGEHKIHVAKLDLHPIFSNKGVDLLPGVSGVTNSSCLRAYICVDCGSYRLFVPQEHLEDVRTKLPHLRVT</sequence>
<name>A0A402D273_9BACT</name>
<dbReference type="Proteomes" id="UP000287394">
    <property type="component" value="Chromosome"/>
</dbReference>
<proteinExistence type="predicted"/>
<evidence type="ECO:0000313" key="2">
    <source>
        <dbReference type="Proteomes" id="UP000287394"/>
    </source>
</evidence>
<dbReference type="RefSeq" id="WP_119323643.1">
    <property type="nucleotide sequence ID" value="NZ_AP025739.1"/>
</dbReference>
<accession>A0A402D273</accession>
<gene>
    <name evidence="1" type="ORF">CCAX7_22470</name>
</gene>
<dbReference type="EMBL" id="AP025739">
    <property type="protein sequence ID" value="BDI30196.1"/>
    <property type="molecule type" value="Genomic_DNA"/>
</dbReference>
<keyword evidence="2" id="KW-1185">Reference proteome</keyword>
<protein>
    <submittedName>
        <fullName evidence="1">Uncharacterized protein</fullName>
    </submittedName>
</protein>
<dbReference type="AlphaFoldDB" id="A0A402D273"/>